<dbReference type="PANTHER" id="PTHR42735">
    <property type="match status" value="1"/>
</dbReference>
<dbReference type="STRING" id="291169.A9E74_00062"/>
<dbReference type="PANTHER" id="PTHR42735:SF6">
    <property type="entry name" value="SPHINGOSINE-1-PHOSPHATE LYASE 1"/>
    <property type="match status" value="1"/>
</dbReference>
<evidence type="ECO:0000256" key="2">
    <source>
        <dbReference type="ARBA" id="ARBA00022898"/>
    </source>
</evidence>
<comment type="cofactor">
    <cofactor evidence="1 4 5">
        <name>pyridoxal 5'-phosphate</name>
        <dbReference type="ChEBI" id="CHEBI:597326"/>
    </cofactor>
</comment>
<dbReference type="InterPro" id="IPR015421">
    <property type="entry name" value="PyrdxlP-dep_Trfase_major"/>
</dbReference>
<dbReference type="EMBL" id="MCRI01000001">
    <property type="protein sequence ID" value="ODN68090.1"/>
    <property type="molecule type" value="Genomic_DNA"/>
</dbReference>
<dbReference type="RefSeq" id="WP_069294682.1">
    <property type="nucleotide sequence ID" value="NZ_MCRI01000001.1"/>
</dbReference>
<proteinExistence type="inferred from homology"/>
<name>A0A1E3GVK9_9GAMM</name>
<feature type="modified residue" description="N6-(pyridoxal phosphate)lysine" evidence="4">
    <location>
        <position position="248"/>
    </location>
</feature>
<dbReference type="InterPro" id="IPR050477">
    <property type="entry name" value="GrpII_AminoAcid_Decarb"/>
</dbReference>
<comment type="similarity">
    <text evidence="5">Belongs to the group II decarboxylase family.</text>
</comment>
<evidence type="ECO:0000313" key="7">
    <source>
        <dbReference type="Proteomes" id="UP000094379"/>
    </source>
</evidence>
<dbReference type="Proteomes" id="UP000094379">
    <property type="component" value="Unassembled WGS sequence"/>
</dbReference>
<evidence type="ECO:0000256" key="4">
    <source>
        <dbReference type="PIRSR" id="PIRSR602129-50"/>
    </source>
</evidence>
<organism evidence="6 7">
    <name type="scientific">Methylophaga muralis</name>
    <dbReference type="NCBI Taxonomy" id="291169"/>
    <lineage>
        <taxon>Bacteria</taxon>
        <taxon>Pseudomonadati</taxon>
        <taxon>Pseudomonadota</taxon>
        <taxon>Gammaproteobacteria</taxon>
        <taxon>Thiotrichales</taxon>
        <taxon>Piscirickettsiaceae</taxon>
        <taxon>Methylophaga</taxon>
    </lineage>
</organism>
<dbReference type="GO" id="GO:0008117">
    <property type="term" value="F:sphinganine-1-phosphate aldolase activity"/>
    <property type="evidence" value="ECO:0007669"/>
    <property type="project" value="TreeGrafter"/>
</dbReference>
<sequence>MSDQQTALSTVLQDLISQALNRTNMAAEQQQQLLKQVDSILFAAQRHSQSNWAGHMTTAVDEIAALGQLLASLHQGNLLSPELYPELSMIESDIFAFFCPLFGQTSGHVTHGGSYGNLDALWQARKKYGDYSKRVYASDQSHYSIAKACDMLGLDLQLIASNSLQQIDILALEMACKQQPPMAIVATSGTTSSGQLDDIIAIKQITKQLPCWLHVDAAWGGFLSLIDSSPLSAQQFGQADSVCFDPHKSLGQPRPSGLLMYQDQIKKTPFSTQYLSQAPRDVLPGSYGGELLLPLWLTIKTLGKTGLASQIQAKLQEACQFASFINQQSGWWAQGSPTGIVCFTAPQSQLSGLVEKGIFSQTELAGKSVYRAVFASHTTRSDALISDLAPFL</sequence>
<dbReference type="GO" id="GO:0030149">
    <property type="term" value="P:sphingolipid catabolic process"/>
    <property type="evidence" value="ECO:0007669"/>
    <property type="project" value="TreeGrafter"/>
</dbReference>
<dbReference type="Gene3D" id="3.40.640.10">
    <property type="entry name" value="Type I PLP-dependent aspartate aminotransferase-like (Major domain)"/>
    <property type="match status" value="1"/>
</dbReference>
<dbReference type="GO" id="GO:0019752">
    <property type="term" value="P:carboxylic acid metabolic process"/>
    <property type="evidence" value="ECO:0007669"/>
    <property type="project" value="InterPro"/>
</dbReference>
<dbReference type="InterPro" id="IPR002129">
    <property type="entry name" value="PyrdxlP-dep_de-COase"/>
</dbReference>
<evidence type="ECO:0000256" key="3">
    <source>
        <dbReference type="ARBA" id="ARBA00023239"/>
    </source>
</evidence>
<evidence type="ECO:0000256" key="1">
    <source>
        <dbReference type="ARBA" id="ARBA00001933"/>
    </source>
</evidence>
<keyword evidence="3 5" id="KW-0456">Lyase</keyword>
<dbReference type="GO" id="GO:0004398">
    <property type="term" value="F:histidine decarboxylase activity"/>
    <property type="evidence" value="ECO:0007669"/>
    <property type="project" value="UniProtKB-EC"/>
</dbReference>
<gene>
    <name evidence="6" type="primary">hdc</name>
    <name evidence="6" type="ORF">A9E74_00062</name>
</gene>
<accession>A0A1E3GVK9</accession>
<protein>
    <submittedName>
        <fullName evidence="6">Histidine decarboxylase</fullName>
        <ecNumber evidence="6">4.1.1.22</ecNumber>
    </submittedName>
</protein>
<reference evidence="6 7" key="1">
    <citation type="submission" date="2016-07" db="EMBL/GenBank/DDBJ databases">
        <title>Draft Genome Sequence of Methylophaga muralis Bur 1.</title>
        <authorList>
            <person name="Vasilenko O.V."/>
            <person name="Doronina N.V."/>
            <person name="Shmareva M.N."/>
            <person name="Tarlachkov S.V."/>
            <person name="Mustakhimov I."/>
            <person name="Trotsenko Y.A."/>
        </authorList>
    </citation>
    <scope>NUCLEOTIDE SEQUENCE [LARGE SCALE GENOMIC DNA]</scope>
    <source>
        <strain evidence="6 7">Bur 1</strain>
    </source>
</reference>
<evidence type="ECO:0000256" key="5">
    <source>
        <dbReference type="RuleBase" id="RU000382"/>
    </source>
</evidence>
<dbReference type="EC" id="4.1.1.22" evidence="6"/>
<dbReference type="SUPFAM" id="SSF53383">
    <property type="entry name" value="PLP-dependent transferases"/>
    <property type="match status" value="1"/>
</dbReference>
<dbReference type="GO" id="GO:0030170">
    <property type="term" value="F:pyridoxal phosphate binding"/>
    <property type="evidence" value="ECO:0007669"/>
    <property type="project" value="InterPro"/>
</dbReference>
<dbReference type="InterPro" id="IPR015424">
    <property type="entry name" value="PyrdxlP-dep_Trfase"/>
</dbReference>
<evidence type="ECO:0000313" key="6">
    <source>
        <dbReference type="EMBL" id="ODN68090.1"/>
    </source>
</evidence>
<comment type="caution">
    <text evidence="6">The sequence shown here is derived from an EMBL/GenBank/DDBJ whole genome shotgun (WGS) entry which is preliminary data.</text>
</comment>
<keyword evidence="2 4" id="KW-0663">Pyridoxal phosphate</keyword>
<dbReference type="PATRIC" id="fig|291169.3.peg.61"/>
<keyword evidence="7" id="KW-1185">Reference proteome</keyword>
<dbReference type="GO" id="GO:0016020">
    <property type="term" value="C:membrane"/>
    <property type="evidence" value="ECO:0007669"/>
    <property type="project" value="GOC"/>
</dbReference>
<dbReference type="AlphaFoldDB" id="A0A1E3GVK9"/>
<dbReference type="Pfam" id="PF00282">
    <property type="entry name" value="Pyridoxal_deC"/>
    <property type="match status" value="1"/>
</dbReference>